<evidence type="ECO:0000256" key="3">
    <source>
        <dbReference type="ARBA" id="ARBA00022575"/>
    </source>
</evidence>
<dbReference type="PANTHER" id="PTHR42747:SF3">
    <property type="entry name" value="NITRONATE MONOOXYGENASE-RELATED"/>
    <property type="match status" value="1"/>
</dbReference>
<dbReference type="EMBL" id="VDHJ01000001">
    <property type="protein sequence ID" value="TNM00464.1"/>
    <property type="molecule type" value="Genomic_DNA"/>
</dbReference>
<comment type="caution">
    <text evidence="10">The sequence shown here is derived from an EMBL/GenBank/DDBJ whole genome shotgun (WGS) entry which is preliminary data.</text>
</comment>
<keyword evidence="4" id="KW-0285">Flavoprotein</keyword>
<dbReference type="Pfam" id="PF03060">
    <property type="entry name" value="NMO"/>
    <property type="match status" value="1"/>
</dbReference>
<reference evidence="10 11" key="1">
    <citation type="submission" date="2019-06" db="EMBL/GenBank/DDBJ databases">
        <authorList>
            <person name="Li J."/>
        </authorList>
    </citation>
    <scope>NUCLEOTIDE SEQUENCE [LARGE SCALE GENOMIC DNA]</scope>
    <source>
        <strain evidence="10 11">LMG 28165</strain>
    </source>
</reference>
<evidence type="ECO:0000256" key="6">
    <source>
        <dbReference type="ARBA" id="ARBA00023002"/>
    </source>
</evidence>
<protein>
    <recommendedName>
        <fullName evidence="8">Propionate 3-nitronate monooxygenase</fullName>
    </recommendedName>
</protein>
<dbReference type="Gene3D" id="3.20.20.70">
    <property type="entry name" value="Aldolase class I"/>
    <property type="match status" value="1"/>
</dbReference>
<comment type="catalytic activity">
    <reaction evidence="9">
        <text>3 propionate 3-nitronate + 3 O2 + H2O = 3 3-oxopropanoate + 2 nitrate + nitrite + H2O2 + 3 H(+)</text>
        <dbReference type="Rhea" id="RHEA:57332"/>
        <dbReference type="ChEBI" id="CHEBI:15377"/>
        <dbReference type="ChEBI" id="CHEBI:15378"/>
        <dbReference type="ChEBI" id="CHEBI:15379"/>
        <dbReference type="ChEBI" id="CHEBI:16240"/>
        <dbReference type="ChEBI" id="CHEBI:16301"/>
        <dbReference type="ChEBI" id="CHEBI:17632"/>
        <dbReference type="ChEBI" id="CHEBI:33190"/>
        <dbReference type="ChEBI" id="CHEBI:136067"/>
    </reaction>
</comment>
<keyword evidence="5" id="KW-0288">FMN</keyword>
<evidence type="ECO:0000256" key="8">
    <source>
        <dbReference type="ARBA" id="ARBA00031155"/>
    </source>
</evidence>
<organism evidence="10 11">
    <name type="scientific">Corynebacterium tapiri</name>
    <dbReference type="NCBI Taxonomy" id="1448266"/>
    <lineage>
        <taxon>Bacteria</taxon>
        <taxon>Bacillati</taxon>
        <taxon>Actinomycetota</taxon>
        <taxon>Actinomycetes</taxon>
        <taxon>Mycobacteriales</taxon>
        <taxon>Corynebacteriaceae</taxon>
        <taxon>Corynebacterium</taxon>
    </lineage>
</organism>
<dbReference type="GO" id="GO:0018580">
    <property type="term" value="F:nitronate monooxygenase activity"/>
    <property type="evidence" value="ECO:0007669"/>
    <property type="project" value="InterPro"/>
</dbReference>
<proteinExistence type="inferred from homology"/>
<dbReference type="AlphaFoldDB" id="A0A5C4U6S5"/>
<evidence type="ECO:0000313" key="10">
    <source>
        <dbReference type="EMBL" id="TNM00464.1"/>
    </source>
</evidence>
<evidence type="ECO:0000256" key="9">
    <source>
        <dbReference type="ARBA" id="ARBA00049401"/>
    </source>
</evidence>
<dbReference type="Proteomes" id="UP000312032">
    <property type="component" value="Unassembled WGS sequence"/>
</dbReference>
<dbReference type="InterPro" id="IPR004136">
    <property type="entry name" value="NMO"/>
</dbReference>
<keyword evidence="6" id="KW-0560">Oxidoreductase</keyword>
<keyword evidence="7 10" id="KW-0503">Monooxygenase</keyword>
<evidence type="ECO:0000256" key="7">
    <source>
        <dbReference type="ARBA" id="ARBA00023033"/>
    </source>
</evidence>
<dbReference type="RefSeq" id="WP_139464462.1">
    <property type="nucleotide sequence ID" value="NZ_VDHJ01000001.1"/>
</dbReference>
<comment type="cofactor">
    <cofactor evidence="1">
        <name>FMN</name>
        <dbReference type="ChEBI" id="CHEBI:58210"/>
    </cofactor>
</comment>
<keyword evidence="3" id="KW-0216">Detoxification</keyword>
<evidence type="ECO:0000256" key="5">
    <source>
        <dbReference type="ARBA" id="ARBA00022643"/>
    </source>
</evidence>
<accession>A0A5C4U6S5</accession>
<evidence type="ECO:0000313" key="11">
    <source>
        <dbReference type="Proteomes" id="UP000312032"/>
    </source>
</evidence>
<name>A0A5C4U6S5_9CORY</name>
<keyword evidence="11" id="KW-1185">Reference proteome</keyword>
<evidence type="ECO:0000256" key="2">
    <source>
        <dbReference type="ARBA" id="ARBA00009881"/>
    </source>
</evidence>
<dbReference type="SUPFAM" id="SSF51412">
    <property type="entry name" value="Inosine monophosphate dehydrogenase (IMPDH)"/>
    <property type="match status" value="1"/>
</dbReference>
<dbReference type="InterPro" id="IPR013785">
    <property type="entry name" value="Aldolase_TIM"/>
</dbReference>
<evidence type="ECO:0000256" key="4">
    <source>
        <dbReference type="ARBA" id="ARBA00022630"/>
    </source>
</evidence>
<sequence>MSVLADLDMPIIAAPMAGGPSTPELVRAVSEAGGLGFLATGTVNANQAQAWMQQCAGLTYGVNVFMPQEPLEDLSEVRKLAAELGVSELPEVDFTCDFDAIFQAVLSAEHPPAVLSATFGCFSAEQIAALHERGIEAWVTVTRPEDAATATHRGADALIVQGPLAGGHRSTWTVEEEPDSRDLIDLLYACRGSLPVIAAGGITRETLLDVHQHSDAVALGSAFLLAAEAGTSSMNRQLLLAGGESVSTRAFSGRYARGLRTPFTDTHDIGPVYPYLNALLKQRRTEPEYAYCLVGAHWDDRERPAADIMEELKAIVEE</sequence>
<dbReference type="CDD" id="cd04730">
    <property type="entry name" value="NPD_like"/>
    <property type="match status" value="1"/>
</dbReference>
<dbReference type="OrthoDB" id="9778912at2"/>
<dbReference type="GO" id="GO:0009636">
    <property type="term" value="P:response to toxic substance"/>
    <property type="evidence" value="ECO:0007669"/>
    <property type="project" value="UniProtKB-KW"/>
</dbReference>
<comment type="similarity">
    <text evidence="2">Belongs to the nitronate monooxygenase family. NMO class I subfamily.</text>
</comment>
<evidence type="ECO:0000256" key="1">
    <source>
        <dbReference type="ARBA" id="ARBA00001917"/>
    </source>
</evidence>
<dbReference type="PANTHER" id="PTHR42747">
    <property type="entry name" value="NITRONATE MONOOXYGENASE-RELATED"/>
    <property type="match status" value="1"/>
</dbReference>
<gene>
    <name evidence="10" type="ORF">FHE74_00495</name>
</gene>